<dbReference type="Proteomes" id="UP000199492">
    <property type="component" value="Unassembled WGS sequence"/>
</dbReference>
<accession>A0A1G8IQ80</accession>
<dbReference type="Pfam" id="PF21857">
    <property type="entry name" value="DUF6913"/>
    <property type="match status" value="1"/>
</dbReference>
<dbReference type="STRING" id="262004.SAMN04489796_10838"/>
<organism evidence="1 2">
    <name type="scientific">Winogradskyella thalassocola</name>
    <dbReference type="NCBI Taxonomy" id="262004"/>
    <lineage>
        <taxon>Bacteria</taxon>
        <taxon>Pseudomonadati</taxon>
        <taxon>Bacteroidota</taxon>
        <taxon>Flavobacteriia</taxon>
        <taxon>Flavobacteriales</taxon>
        <taxon>Flavobacteriaceae</taxon>
        <taxon>Winogradskyella</taxon>
    </lineage>
</organism>
<gene>
    <name evidence="1" type="ORF">SAMN04489796_10838</name>
</gene>
<keyword evidence="2" id="KW-1185">Reference proteome</keyword>
<name>A0A1G8IQ80_9FLAO</name>
<proteinExistence type="predicted"/>
<evidence type="ECO:0000313" key="2">
    <source>
        <dbReference type="Proteomes" id="UP000199492"/>
    </source>
</evidence>
<protein>
    <submittedName>
        <fullName evidence="1">Uncharacterized protein</fullName>
    </submittedName>
</protein>
<dbReference type="EMBL" id="FNCZ01000008">
    <property type="protein sequence ID" value="SDI20927.1"/>
    <property type="molecule type" value="Genomic_DNA"/>
</dbReference>
<dbReference type="AlphaFoldDB" id="A0A1G8IQ80"/>
<evidence type="ECO:0000313" key="1">
    <source>
        <dbReference type="EMBL" id="SDI20927.1"/>
    </source>
</evidence>
<sequence length="172" mass="20287">MILKAFKEKSNRKYVNNLLATRQPAVNNNKIKTIAVLLNTSEFHEFEVFRVYFKELNLSSPKHKIVAFTLDDKLEHNKWNTHFSPKDFGWKGKIKNLDLQSFIDEPYDMLICFFKNEVLQLNMITAASKANFKVGISRNDERLYDLIIDVNLKDINVFKQELKKYLNILNKL</sequence>
<dbReference type="InterPro" id="IPR054207">
    <property type="entry name" value="DUF6913"/>
</dbReference>
<dbReference type="RefSeq" id="WP_092469746.1">
    <property type="nucleotide sequence ID" value="NZ_FNCZ01000008.1"/>
</dbReference>
<dbReference type="OrthoDB" id="1430532at2"/>
<reference evidence="2" key="1">
    <citation type="submission" date="2016-10" db="EMBL/GenBank/DDBJ databases">
        <authorList>
            <person name="Varghese N."/>
            <person name="Submissions S."/>
        </authorList>
    </citation>
    <scope>NUCLEOTIDE SEQUENCE [LARGE SCALE GENOMIC DNA]</scope>
    <source>
        <strain evidence="2">DSM 15363</strain>
    </source>
</reference>